<dbReference type="InterPro" id="IPR045345">
    <property type="entry name" value="Gag_p24_C"/>
</dbReference>
<dbReference type="GO" id="GO:0016032">
    <property type="term" value="P:viral process"/>
    <property type="evidence" value="ECO:0007669"/>
    <property type="project" value="InterPro"/>
</dbReference>
<dbReference type="InterPro" id="IPR050195">
    <property type="entry name" value="Primate_lentivir_Gag_pol-like"/>
</dbReference>
<organism evidence="9 10">
    <name type="scientific">Strix occidentalis caurina</name>
    <name type="common">northern spotted owl</name>
    <dbReference type="NCBI Taxonomy" id="311401"/>
    <lineage>
        <taxon>Eukaryota</taxon>
        <taxon>Metazoa</taxon>
        <taxon>Chordata</taxon>
        <taxon>Craniata</taxon>
        <taxon>Vertebrata</taxon>
        <taxon>Euteleostomi</taxon>
        <taxon>Archelosauria</taxon>
        <taxon>Archosauria</taxon>
        <taxon>Dinosauria</taxon>
        <taxon>Saurischia</taxon>
        <taxon>Theropoda</taxon>
        <taxon>Coelurosauria</taxon>
        <taxon>Aves</taxon>
        <taxon>Neognathae</taxon>
        <taxon>Neoaves</taxon>
        <taxon>Telluraves</taxon>
        <taxon>Strigiformes</taxon>
        <taxon>Strigidae</taxon>
        <taxon>Strix</taxon>
    </lineage>
</organism>
<name>A0A8D0FGS4_STROC</name>
<dbReference type="Gene3D" id="1.10.1200.30">
    <property type="match status" value="1"/>
</dbReference>
<keyword evidence="5" id="KW-0862">Zinc</keyword>
<dbReference type="GO" id="GO:0008270">
    <property type="term" value="F:zinc ion binding"/>
    <property type="evidence" value="ECO:0007669"/>
    <property type="project" value="UniProtKB-KW"/>
</dbReference>
<dbReference type="Ensembl" id="ENSSOCT00000014769.1">
    <property type="protein sequence ID" value="ENSSOCP00000014393.1"/>
    <property type="gene ID" value="ENSSOCG00000010885.1"/>
</dbReference>
<evidence type="ECO:0000256" key="4">
    <source>
        <dbReference type="ARBA" id="ARBA00022771"/>
    </source>
</evidence>
<dbReference type="InterPro" id="IPR008919">
    <property type="entry name" value="Retrov_capsid_N"/>
</dbReference>
<accession>A0A8D0FGS4</accession>
<feature type="compositionally biased region" description="Basic and acidic residues" evidence="7">
    <location>
        <begin position="129"/>
        <end position="147"/>
    </location>
</feature>
<keyword evidence="2" id="KW-1188">Viral release from host cell</keyword>
<dbReference type="InterPro" id="IPR012344">
    <property type="entry name" value="Matrix_HIV/RSV_N"/>
</dbReference>
<evidence type="ECO:0000256" key="1">
    <source>
        <dbReference type="ARBA" id="ARBA00019628"/>
    </source>
</evidence>
<keyword evidence="4 6" id="KW-0863">Zinc-finger</keyword>
<dbReference type="InterPro" id="IPR010999">
    <property type="entry name" value="Retrovr_matrix"/>
</dbReference>
<dbReference type="Pfam" id="PF00098">
    <property type="entry name" value="zf-CCHC"/>
    <property type="match status" value="1"/>
</dbReference>
<feature type="region of interest" description="Disordered" evidence="7">
    <location>
        <begin position="102"/>
        <end position="178"/>
    </location>
</feature>
<dbReference type="SMART" id="SM00343">
    <property type="entry name" value="ZnF_C2HC"/>
    <property type="match status" value="2"/>
</dbReference>
<dbReference type="Pfam" id="PF14787">
    <property type="entry name" value="zf-CCHC_5"/>
    <property type="match status" value="1"/>
</dbReference>
<dbReference type="SUPFAM" id="SSF47943">
    <property type="entry name" value="Retrovirus capsid protein, N-terminal core domain"/>
    <property type="match status" value="1"/>
</dbReference>
<dbReference type="InterPro" id="IPR036875">
    <property type="entry name" value="Znf_CCHC_sf"/>
</dbReference>
<dbReference type="InterPro" id="IPR001878">
    <property type="entry name" value="Znf_CCHC"/>
</dbReference>
<sequence length="593" mass="65075">MDATIKALKRWGKQHKTSMKSGTLKAMLQRLIRLGVLAESIDCIKPELWPQIEAELTEQAKLGKPEHLMAWGKANAMMKATQEEQQAWRDAKKGLQGLAEETTQMEEHTASSNDEEGEDTTGNPEAWPVEDKQPGGDRGGEQGRRDAIPSVPSASPPVYPWGEMQGTRPKQQEVRPQLEPSAAEMKGLMTQLARVVRELSAAAQENRRLLVAGDWQLIAKECVMSGAKLEPAAIHAYPVRVTPAGQQEWCPLDAKAVQGLFKAVTEHGLGHPETTLLLETILALPLTPSDMRQLAKAVLKPAMYLLWKEAWGNRVNAMVHVAANQQHPLHGTTHDRLLGQGAFATMPAQLQLRPRGFTALALEALQELPQIGKPRLPYHQVKQKPDEPYMQFIDRLKEALDTAPNLTPDAKTALGKDLAYQNANLRCQQVIASLPRGASLTQMVEACSRLSPLLGEQEKATIHARALAAALRPVTSQGKGDPRLKNARKKEGCFSCGKPDHFKRQCPQAKKATITVPFAGTCNRCDKFGHKASECRSKFKKNGSPLLGNSSQSTFPGGVKTLKFTQVAAALTSSQQPPKEVQASIWPWELTSQ</sequence>
<dbReference type="Pfam" id="PF00607">
    <property type="entry name" value="Gag_p24"/>
    <property type="match status" value="1"/>
</dbReference>
<reference evidence="9" key="1">
    <citation type="submission" date="2025-08" db="UniProtKB">
        <authorList>
            <consortium name="Ensembl"/>
        </authorList>
    </citation>
    <scope>IDENTIFICATION</scope>
</reference>
<proteinExistence type="predicted"/>
<dbReference type="PROSITE" id="PS50158">
    <property type="entry name" value="ZF_CCHC"/>
    <property type="match status" value="2"/>
</dbReference>
<dbReference type="PANTHER" id="PTHR40389:SF3">
    <property type="entry name" value="IGE-BINDING PROTEIN"/>
    <property type="match status" value="1"/>
</dbReference>
<keyword evidence="3" id="KW-0479">Metal-binding</keyword>
<feature type="domain" description="CCHC-type" evidence="8">
    <location>
        <begin position="522"/>
        <end position="537"/>
    </location>
</feature>
<dbReference type="Gene3D" id="1.10.375.10">
    <property type="entry name" value="Human Immunodeficiency Virus Type 1 Capsid Protein"/>
    <property type="match status" value="1"/>
</dbReference>
<evidence type="ECO:0000256" key="6">
    <source>
        <dbReference type="PROSITE-ProRule" id="PRU00047"/>
    </source>
</evidence>
<dbReference type="AlphaFoldDB" id="A0A8D0FGS4"/>
<dbReference type="PANTHER" id="PTHR40389">
    <property type="entry name" value="ENDOGENOUS RETROVIRUS GROUP K MEMBER 24 GAG POLYPROTEIN-RELATED"/>
    <property type="match status" value="1"/>
</dbReference>
<dbReference type="SUPFAM" id="SSF57756">
    <property type="entry name" value="Retrovirus zinc finger-like domains"/>
    <property type="match status" value="1"/>
</dbReference>
<evidence type="ECO:0000313" key="9">
    <source>
        <dbReference type="Ensembl" id="ENSSOCP00000014393.1"/>
    </source>
</evidence>
<protein>
    <recommendedName>
        <fullName evidence="1">Gag polyprotein</fullName>
    </recommendedName>
</protein>
<dbReference type="SUPFAM" id="SSF47353">
    <property type="entry name" value="Retrovirus capsid dimerization domain-like"/>
    <property type="match status" value="1"/>
</dbReference>
<reference evidence="9" key="2">
    <citation type="submission" date="2025-09" db="UniProtKB">
        <authorList>
            <consortium name="Ensembl"/>
        </authorList>
    </citation>
    <scope>IDENTIFICATION</scope>
</reference>
<dbReference type="Pfam" id="PF19317">
    <property type="entry name" value="Gag_p24_C"/>
    <property type="match status" value="1"/>
</dbReference>
<dbReference type="Gene3D" id="1.10.150.90">
    <property type="entry name" value="Immunodeficiency lentiviruses, gag gene matrix protein p17"/>
    <property type="match status" value="1"/>
</dbReference>
<dbReference type="Gene3D" id="4.10.60.10">
    <property type="entry name" value="Zinc finger, CCHC-type"/>
    <property type="match status" value="1"/>
</dbReference>
<evidence type="ECO:0000256" key="7">
    <source>
        <dbReference type="SAM" id="MobiDB-lite"/>
    </source>
</evidence>
<evidence type="ECO:0000256" key="5">
    <source>
        <dbReference type="ARBA" id="ARBA00022833"/>
    </source>
</evidence>
<dbReference type="SUPFAM" id="SSF47836">
    <property type="entry name" value="Retroviral matrix proteins"/>
    <property type="match status" value="1"/>
</dbReference>
<evidence type="ECO:0000259" key="8">
    <source>
        <dbReference type="PROSITE" id="PS50158"/>
    </source>
</evidence>
<evidence type="ECO:0000256" key="3">
    <source>
        <dbReference type="ARBA" id="ARBA00022723"/>
    </source>
</evidence>
<keyword evidence="10" id="KW-1185">Reference proteome</keyword>
<evidence type="ECO:0000256" key="2">
    <source>
        <dbReference type="ARBA" id="ARBA00022612"/>
    </source>
</evidence>
<feature type="domain" description="CCHC-type" evidence="8">
    <location>
        <begin position="493"/>
        <end position="508"/>
    </location>
</feature>
<evidence type="ECO:0000313" key="10">
    <source>
        <dbReference type="Proteomes" id="UP000694551"/>
    </source>
</evidence>
<dbReference type="Proteomes" id="UP000694551">
    <property type="component" value="Unplaced"/>
</dbReference>
<dbReference type="GO" id="GO:0003676">
    <property type="term" value="F:nucleic acid binding"/>
    <property type="evidence" value="ECO:0007669"/>
    <property type="project" value="InterPro"/>
</dbReference>
<dbReference type="InterPro" id="IPR008916">
    <property type="entry name" value="Retrov_capsid_C"/>
</dbReference>